<keyword evidence="1" id="KW-0611">Plant defense</keyword>
<comment type="caution">
    <text evidence="3">The sequence shown here is derived from an EMBL/GenBank/DDBJ whole genome shotgun (WGS) entry which is preliminary data.</text>
</comment>
<organism evidence="3 4">
    <name type="scientific">Artemisia annua</name>
    <name type="common">Sweet wormwood</name>
    <dbReference type="NCBI Taxonomy" id="35608"/>
    <lineage>
        <taxon>Eukaryota</taxon>
        <taxon>Viridiplantae</taxon>
        <taxon>Streptophyta</taxon>
        <taxon>Embryophyta</taxon>
        <taxon>Tracheophyta</taxon>
        <taxon>Spermatophyta</taxon>
        <taxon>Magnoliopsida</taxon>
        <taxon>eudicotyledons</taxon>
        <taxon>Gunneridae</taxon>
        <taxon>Pentapetalae</taxon>
        <taxon>asterids</taxon>
        <taxon>campanulids</taxon>
        <taxon>Asterales</taxon>
        <taxon>Asteraceae</taxon>
        <taxon>Asteroideae</taxon>
        <taxon>Anthemideae</taxon>
        <taxon>Artemisiinae</taxon>
        <taxon>Artemisia</taxon>
    </lineage>
</organism>
<dbReference type="Proteomes" id="UP000245207">
    <property type="component" value="Unassembled WGS sequence"/>
</dbReference>
<dbReference type="PANTHER" id="PTHR33463">
    <property type="entry name" value="NB-ARC DOMAIN-CONTAINING PROTEIN-RELATED"/>
    <property type="match status" value="1"/>
</dbReference>
<sequence length="447" mass="50590">MSCDGIEEVVSNRDDEDESMYSPTTSLFPHLDILNFYDVTNFKCIGGGANGISTDIHDQLKLSQASWSLCQYSREISITNCDALSSVIPWYAVGKMQKLRVLEIINCRSMTEVFETQEINNKSGTNTGNLAELEELEIMGCEGMEVIVKKESGELTTTSDVVVFPHLKSLILFDLPNFVGFFLGKNEFIWPALEKVLICECPQITVFTYGRSTAPKLNFINTSLGKHSVECGLNFRVTTTSHQADLEWLSRLKYIWKSKQGTVLKFPNLTRLSIQYCSSLEYVFTCSMVGSISQLQELHISDCKSMKVILKGEEESDAIVNAIVVFPCLKSLKLDYVKSLRRFCVEKEAFSFPSLDTLQIKLCQKMTVFTKGELSAPKLYAIRTRGRKYNIHDKLNSFLNTLNKRECNACSKEHRAKSDCIKLMTKKKTRSTYEDIQKSILGRLISP</sequence>
<dbReference type="EMBL" id="PKPP01003724">
    <property type="protein sequence ID" value="PWA68003.1"/>
    <property type="molecule type" value="Genomic_DNA"/>
</dbReference>
<dbReference type="SUPFAM" id="SSF52047">
    <property type="entry name" value="RNI-like"/>
    <property type="match status" value="1"/>
</dbReference>
<accession>A0A2U1N3C9</accession>
<evidence type="ECO:0000313" key="4">
    <source>
        <dbReference type="Proteomes" id="UP000245207"/>
    </source>
</evidence>
<name>A0A2U1N3C9_ARTAN</name>
<protein>
    <submittedName>
        <fullName evidence="3">Leucine-rich repeat domain, L domain-like protein</fullName>
    </submittedName>
</protein>
<dbReference type="Pfam" id="PF23247">
    <property type="entry name" value="LRR_RPS2"/>
    <property type="match status" value="2"/>
</dbReference>
<evidence type="ECO:0000259" key="2">
    <source>
        <dbReference type="Pfam" id="PF23247"/>
    </source>
</evidence>
<dbReference type="PANTHER" id="PTHR33463:SF134">
    <property type="entry name" value="LEUCINE-RICH REPEAT DOMAIN, L DOMAIN-LIKE PROTEIN-RELATED"/>
    <property type="match status" value="1"/>
</dbReference>
<reference evidence="3 4" key="1">
    <citation type="journal article" date="2018" name="Mol. Plant">
        <title>The genome of Artemisia annua provides insight into the evolution of Asteraceae family and artemisinin biosynthesis.</title>
        <authorList>
            <person name="Shen Q."/>
            <person name="Zhang L."/>
            <person name="Liao Z."/>
            <person name="Wang S."/>
            <person name="Yan T."/>
            <person name="Shi P."/>
            <person name="Liu M."/>
            <person name="Fu X."/>
            <person name="Pan Q."/>
            <person name="Wang Y."/>
            <person name="Lv Z."/>
            <person name="Lu X."/>
            <person name="Zhang F."/>
            <person name="Jiang W."/>
            <person name="Ma Y."/>
            <person name="Chen M."/>
            <person name="Hao X."/>
            <person name="Li L."/>
            <person name="Tang Y."/>
            <person name="Lv G."/>
            <person name="Zhou Y."/>
            <person name="Sun X."/>
            <person name="Brodelius P.E."/>
            <person name="Rose J.K.C."/>
            <person name="Tang K."/>
        </authorList>
    </citation>
    <scope>NUCLEOTIDE SEQUENCE [LARGE SCALE GENOMIC DNA]</scope>
    <source>
        <strain evidence="4">cv. Huhao1</strain>
        <tissue evidence="3">Leaf</tissue>
    </source>
</reference>
<dbReference type="InterPro" id="IPR032675">
    <property type="entry name" value="LRR_dom_sf"/>
</dbReference>
<feature type="domain" description="Disease resistance protein At4g27190-like leucine-rich repeats" evidence="2">
    <location>
        <begin position="245"/>
        <end position="304"/>
    </location>
</feature>
<gene>
    <name evidence="3" type="ORF">CTI12_AA313300</name>
</gene>
<dbReference type="AlphaFoldDB" id="A0A2U1N3C9"/>
<dbReference type="OrthoDB" id="1747797at2759"/>
<evidence type="ECO:0000256" key="1">
    <source>
        <dbReference type="ARBA" id="ARBA00022821"/>
    </source>
</evidence>
<dbReference type="Gene3D" id="3.80.10.10">
    <property type="entry name" value="Ribonuclease Inhibitor"/>
    <property type="match status" value="2"/>
</dbReference>
<proteinExistence type="predicted"/>
<dbReference type="InterPro" id="IPR057135">
    <property type="entry name" value="At4g27190-like_LRR"/>
</dbReference>
<feature type="domain" description="Disease resistance protein At4g27190-like leucine-rich repeats" evidence="2">
    <location>
        <begin position="71"/>
        <end position="124"/>
    </location>
</feature>
<keyword evidence="4" id="KW-1185">Reference proteome</keyword>
<evidence type="ECO:0000313" key="3">
    <source>
        <dbReference type="EMBL" id="PWA68003.1"/>
    </source>
</evidence>
<dbReference type="InterPro" id="IPR050905">
    <property type="entry name" value="Plant_NBS-LRR"/>
</dbReference>